<name>A0A2H1VIU8_SPOFR</name>
<accession>A0A2H1VIU8</accession>
<evidence type="ECO:0000313" key="2">
    <source>
        <dbReference type="EMBL" id="SOQ40760.1"/>
    </source>
</evidence>
<gene>
    <name evidence="2" type="ORF">SFRICE_028226</name>
</gene>
<reference evidence="2" key="1">
    <citation type="submission" date="2016-07" db="EMBL/GenBank/DDBJ databases">
        <authorList>
            <person name="Bretaudeau A."/>
        </authorList>
    </citation>
    <scope>NUCLEOTIDE SEQUENCE</scope>
    <source>
        <strain evidence="2">Rice</strain>
        <tissue evidence="2">Whole body</tissue>
    </source>
</reference>
<feature type="region of interest" description="Disordered" evidence="1">
    <location>
        <begin position="23"/>
        <end position="44"/>
    </location>
</feature>
<organism evidence="2">
    <name type="scientific">Spodoptera frugiperda</name>
    <name type="common">Fall armyworm</name>
    <dbReference type="NCBI Taxonomy" id="7108"/>
    <lineage>
        <taxon>Eukaryota</taxon>
        <taxon>Metazoa</taxon>
        <taxon>Ecdysozoa</taxon>
        <taxon>Arthropoda</taxon>
        <taxon>Hexapoda</taxon>
        <taxon>Insecta</taxon>
        <taxon>Pterygota</taxon>
        <taxon>Neoptera</taxon>
        <taxon>Endopterygota</taxon>
        <taxon>Lepidoptera</taxon>
        <taxon>Glossata</taxon>
        <taxon>Ditrysia</taxon>
        <taxon>Noctuoidea</taxon>
        <taxon>Noctuidae</taxon>
        <taxon>Amphipyrinae</taxon>
        <taxon>Spodoptera</taxon>
    </lineage>
</organism>
<sequence>MAGFAAKVATLQQSFFIDTTAAGKRIDGSPNGKQSPPPMDTRNTSGVTSALSAFYRNLGIVGESRIGMGGRLSSSSLNGIIKEPSDHHSWGLPILNALDAAVKASTHKHIIYECLNNLDVISILDQFESRFECNIN</sequence>
<proteinExistence type="predicted"/>
<dbReference type="AlphaFoldDB" id="A0A2H1VIU8"/>
<evidence type="ECO:0000256" key="1">
    <source>
        <dbReference type="SAM" id="MobiDB-lite"/>
    </source>
</evidence>
<dbReference type="EMBL" id="ODYU01002807">
    <property type="protein sequence ID" value="SOQ40760.1"/>
    <property type="molecule type" value="Genomic_DNA"/>
</dbReference>
<protein>
    <submittedName>
        <fullName evidence="2">SFRICE_028226</fullName>
    </submittedName>
</protein>